<dbReference type="RefSeq" id="WP_345595026.1">
    <property type="nucleotide sequence ID" value="NZ_BAABJG010000055.1"/>
</dbReference>
<dbReference type="Proteomes" id="UP001597180">
    <property type="component" value="Unassembled WGS sequence"/>
</dbReference>
<dbReference type="EMBL" id="JBHTLU010000012">
    <property type="protein sequence ID" value="MFD1219561.1"/>
    <property type="molecule type" value="Genomic_DNA"/>
</dbReference>
<proteinExistence type="predicted"/>
<sequence>MPKYQLRTLVPNGTPRSEYPTKDQVREVLATVNATLAGHDEILGAYVVCDRKPKDFPQYSSYWVEI</sequence>
<evidence type="ECO:0000313" key="2">
    <source>
        <dbReference type="Proteomes" id="UP001597180"/>
    </source>
</evidence>
<comment type="caution">
    <text evidence="1">The sequence shown here is derived from an EMBL/GenBank/DDBJ whole genome shotgun (WGS) entry which is preliminary data.</text>
</comment>
<organism evidence="1 2">
    <name type="scientific">Paenibacillus vulneris</name>
    <dbReference type="NCBI Taxonomy" id="1133364"/>
    <lineage>
        <taxon>Bacteria</taxon>
        <taxon>Bacillati</taxon>
        <taxon>Bacillota</taxon>
        <taxon>Bacilli</taxon>
        <taxon>Bacillales</taxon>
        <taxon>Paenibacillaceae</taxon>
        <taxon>Paenibacillus</taxon>
    </lineage>
</organism>
<evidence type="ECO:0000313" key="1">
    <source>
        <dbReference type="EMBL" id="MFD1219561.1"/>
    </source>
</evidence>
<protein>
    <submittedName>
        <fullName evidence="1">Uncharacterized protein</fullName>
    </submittedName>
</protein>
<name>A0ABW3UG99_9BACL</name>
<gene>
    <name evidence="1" type="ORF">ACFQ4B_05490</name>
</gene>
<keyword evidence="2" id="KW-1185">Reference proteome</keyword>
<reference evidence="2" key="1">
    <citation type="journal article" date="2019" name="Int. J. Syst. Evol. Microbiol.">
        <title>The Global Catalogue of Microorganisms (GCM) 10K type strain sequencing project: providing services to taxonomists for standard genome sequencing and annotation.</title>
        <authorList>
            <consortium name="The Broad Institute Genomics Platform"/>
            <consortium name="The Broad Institute Genome Sequencing Center for Infectious Disease"/>
            <person name="Wu L."/>
            <person name="Ma J."/>
        </authorList>
    </citation>
    <scope>NUCLEOTIDE SEQUENCE [LARGE SCALE GENOMIC DNA]</scope>
    <source>
        <strain evidence="2">CCUG 53270</strain>
    </source>
</reference>
<accession>A0ABW3UG99</accession>